<evidence type="ECO:0000313" key="5">
    <source>
        <dbReference type="Proteomes" id="UP000233524"/>
    </source>
</evidence>
<dbReference type="AlphaFoldDB" id="A0A2N3NB74"/>
<evidence type="ECO:0000256" key="1">
    <source>
        <dbReference type="ARBA" id="ARBA00022603"/>
    </source>
</evidence>
<evidence type="ECO:0000313" key="4">
    <source>
        <dbReference type="EMBL" id="PKS09632.1"/>
    </source>
</evidence>
<feature type="domain" description="Methyltransferase" evidence="3">
    <location>
        <begin position="45"/>
        <end position="138"/>
    </location>
</feature>
<dbReference type="STRING" id="41688.A0A2N3NB74"/>
<proteinExistence type="predicted"/>
<dbReference type="PANTHER" id="PTHR43861:SF1">
    <property type="entry name" value="TRANS-ACONITATE 2-METHYLTRANSFERASE"/>
    <property type="match status" value="1"/>
</dbReference>
<dbReference type="InterPro" id="IPR029063">
    <property type="entry name" value="SAM-dependent_MTases_sf"/>
</dbReference>
<protein>
    <recommendedName>
        <fullName evidence="3">Methyltransferase domain-containing protein</fullName>
    </recommendedName>
</protein>
<dbReference type="SUPFAM" id="SSF53335">
    <property type="entry name" value="S-adenosyl-L-methionine-dependent methyltransferases"/>
    <property type="match status" value="1"/>
</dbReference>
<gene>
    <name evidence="4" type="ORF">jhhlp_004251</name>
</gene>
<dbReference type="GO" id="GO:0008168">
    <property type="term" value="F:methyltransferase activity"/>
    <property type="evidence" value="ECO:0007669"/>
    <property type="project" value="UniProtKB-KW"/>
</dbReference>
<dbReference type="Gene3D" id="3.40.50.150">
    <property type="entry name" value="Vaccinia Virus protein VP39"/>
    <property type="match status" value="1"/>
</dbReference>
<accession>A0A2N3NB74</accession>
<dbReference type="GO" id="GO:0032259">
    <property type="term" value="P:methylation"/>
    <property type="evidence" value="ECO:0007669"/>
    <property type="project" value="UniProtKB-KW"/>
</dbReference>
<dbReference type="Proteomes" id="UP000233524">
    <property type="component" value="Unassembled WGS sequence"/>
</dbReference>
<keyword evidence="5" id="KW-1185">Reference proteome</keyword>
<keyword evidence="2" id="KW-0808">Transferase</keyword>
<reference evidence="4 5" key="1">
    <citation type="journal article" date="2017" name="G3 (Bethesda)">
        <title>First Draft Genome Sequence of the Pathogenic Fungus Lomentospora prolificans (Formerly Scedosporium prolificans).</title>
        <authorList>
            <person name="Luo R."/>
            <person name="Zimin A."/>
            <person name="Workman R."/>
            <person name="Fan Y."/>
            <person name="Pertea G."/>
            <person name="Grossman N."/>
            <person name="Wear M.P."/>
            <person name="Jia B."/>
            <person name="Miller H."/>
            <person name="Casadevall A."/>
            <person name="Timp W."/>
            <person name="Zhang S.X."/>
            <person name="Salzberg S.L."/>
        </authorList>
    </citation>
    <scope>NUCLEOTIDE SEQUENCE [LARGE SCALE GENOMIC DNA]</scope>
    <source>
        <strain evidence="4 5">JHH-5317</strain>
    </source>
</reference>
<dbReference type="InterPro" id="IPR041698">
    <property type="entry name" value="Methyltransf_25"/>
</dbReference>
<dbReference type="OrthoDB" id="10017101at2759"/>
<name>A0A2N3NB74_9PEZI</name>
<comment type="caution">
    <text evidence="4">The sequence shown here is derived from an EMBL/GenBank/DDBJ whole genome shotgun (WGS) entry which is preliminary data.</text>
</comment>
<organism evidence="4 5">
    <name type="scientific">Lomentospora prolificans</name>
    <dbReference type="NCBI Taxonomy" id="41688"/>
    <lineage>
        <taxon>Eukaryota</taxon>
        <taxon>Fungi</taxon>
        <taxon>Dikarya</taxon>
        <taxon>Ascomycota</taxon>
        <taxon>Pezizomycotina</taxon>
        <taxon>Sordariomycetes</taxon>
        <taxon>Hypocreomycetidae</taxon>
        <taxon>Microascales</taxon>
        <taxon>Microascaceae</taxon>
        <taxon>Lomentospora</taxon>
    </lineage>
</organism>
<dbReference type="CDD" id="cd02440">
    <property type="entry name" value="AdoMet_MTases"/>
    <property type="match status" value="1"/>
</dbReference>
<keyword evidence="1" id="KW-0489">Methyltransferase</keyword>
<evidence type="ECO:0000259" key="3">
    <source>
        <dbReference type="Pfam" id="PF13649"/>
    </source>
</evidence>
<evidence type="ECO:0000256" key="2">
    <source>
        <dbReference type="ARBA" id="ARBA00022679"/>
    </source>
</evidence>
<dbReference type="Pfam" id="PF13649">
    <property type="entry name" value="Methyltransf_25"/>
    <property type="match status" value="1"/>
</dbReference>
<dbReference type="InParanoid" id="A0A2N3NB74"/>
<dbReference type="VEuPathDB" id="FungiDB:jhhlp_004251"/>
<sequence>MSIETDAQFWDSHAKSYAQKPVSDEAGYRRTLDRTSEYLKPTDSILELGCGSGSTALRLASAVQTYLATDISPTMIQIANDKNTVSPIPGLSFRVASAETIAAEDARFKAVLGFNYLHLVRDLPETLRSVHSLLDNGGLFISKTACIGQMNFLIRLALPAMKALTLAPSVLSFREPELVKQIKAAGFEILENELHASKGNDCRPFIVARKV</sequence>
<dbReference type="PANTHER" id="PTHR43861">
    <property type="entry name" value="TRANS-ACONITATE 2-METHYLTRANSFERASE-RELATED"/>
    <property type="match status" value="1"/>
</dbReference>
<dbReference type="EMBL" id="NLAX01000010">
    <property type="protein sequence ID" value="PKS09632.1"/>
    <property type="molecule type" value="Genomic_DNA"/>
</dbReference>